<dbReference type="InterPro" id="IPR036388">
    <property type="entry name" value="WH-like_DNA-bd_sf"/>
</dbReference>
<dbReference type="NCBIfam" id="TIGR02985">
    <property type="entry name" value="Sig70_bacteroi1"/>
    <property type="match status" value="1"/>
</dbReference>
<keyword evidence="3" id="KW-0731">Sigma factor</keyword>
<dbReference type="SUPFAM" id="SSF88946">
    <property type="entry name" value="Sigma2 domain of RNA polymerase sigma factors"/>
    <property type="match status" value="1"/>
</dbReference>
<evidence type="ECO:0000256" key="2">
    <source>
        <dbReference type="ARBA" id="ARBA00023015"/>
    </source>
</evidence>
<evidence type="ECO:0000256" key="3">
    <source>
        <dbReference type="ARBA" id="ARBA00023082"/>
    </source>
</evidence>
<sequence>MMQAVPIDMGRLIDGDEKIFKCLFDSSYVGMVQQAVYYTNDPDVAEDVVQEVFVRLWEKREELRGIENIQGYLSFSVKNRCLNHLEHQQVVDKYRQHCLMSEMSETDESPEVLIEEVSRLLEKLPEKRRRVLEMSVLDSKSYAEIAGELGISLNTVKDHIKKAYSFLREEARKSISYSVLFIALYRQKEKNKE</sequence>
<feature type="domain" description="RNA polymerase sigma factor 70 region 4 type 2" evidence="6">
    <location>
        <begin position="115"/>
        <end position="165"/>
    </location>
</feature>
<name>A0ABR7D3A6_9BACT</name>
<dbReference type="CDD" id="cd06171">
    <property type="entry name" value="Sigma70_r4"/>
    <property type="match status" value="1"/>
</dbReference>
<dbReference type="InterPro" id="IPR013324">
    <property type="entry name" value="RNA_pol_sigma_r3/r4-like"/>
</dbReference>
<keyword evidence="8" id="KW-1185">Reference proteome</keyword>
<dbReference type="InterPro" id="IPR013325">
    <property type="entry name" value="RNA_pol_sigma_r2"/>
</dbReference>
<evidence type="ECO:0000259" key="6">
    <source>
        <dbReference type="Pfam" id="PF08281"/>
    </source>
</evidence>
<evidence type="ECO:0000256" key="4">
    <source>
        <dbReference type="ARBA" id="ARBA00023163"/>
    </source>
</evidence>
<organism evidence="7 8">
    <name type="scientific">Butyricimonas hominis</name>
    <dbReference type="NCBI Taxonomy" id="2763032"/>
    <lineage>
        <taxon>Bacteria</taxon>
        <taxon>Pseudomonadati</taxon>
        <taxon>Bacteroidota</taxon>
        <taxon>Bacteroidia</taxon>
        <taxon>Bacteroidales</taxon>
        <taxon>Odoribacteraceae</taxon>
        <taxon>Butyricimonas</taxon>
    </lineage>
</organism>
<dbReference type="InterPro" id="IPR013249">
    <property type="entry name" value="RNA_pol_sigma70_r4_t2"/>
</dbReference>
<dbReference type="PANTHER" id="PTHR43133:SF46">
    <property type="entry name" value="RNA POLYMERASE SIGMA-70 FACTOR ECF SUBFAMILY"/>
    <property type="match status" value="1"/>
</dbReference>
<reference evidence="7 8" key="1">
    <citation type="submission" date="2020-08" db="EMBL/GenBank/DDBJ databases">
        <title>Genome public.</title>
        <authorList>
            <person name="Liu C."/>
            <person name="Sun Q."/>
        </authorList>
    </citation>
    <scope>NUCLEOTIDE SEQUENCE [LARGE SCALE GENOMIC DNA]</scope>
    <source>
        <strain evidence="7 8">NSJ-56</strain>
    </source>
</reference>
<evidence type="ECO:0000256" key="1">
    <source>
        <dbReference type="ARBA" id="ARBA00010641"/>
    </source>
</evidence>
<evidence type="ECO:0000313" key="8">
    <source>
        <dbReference type="Proteomes" id="UP000646484"/>
    </source>
</evidence>
<evidence type="ECO:0000259" key="5">
    <source>
        <dbReference type="Pfam" id="PF04542"/>
    </source>
</evidence>
<gene>
    <name evidence="7" type="ORF">H8S64_14500</name>
</gene>
<dbReference type="InterPro" id="IPR039425">
    <property type="entry name" value="RNA_pol_sigma-70-like"/>
</dbReference>
<dbReference type="SUPFAM" id="SSF88659">
    <property type="entry name" value="Sigma3 and sigma4 domains of RNA polymerase sigma factors"/>
    <property type="match status" value="1"/>
</dbReference>
<dbReference type="RefSeq" id="WP_099290673.1">
    <property type="nucleotide sequence ID" value="NZ_JACOOH010000006.1"/>
</dbReference>
<dbReference type="Pfam" id="PF08281">
    <property type="entry name" value="Sigma70_r4_2"/>
    <property type="match status" value="1"/>
</dbReference>
<dbReference type="Pfam" id="PF04542">
    <property type="entry name" value="Sigma70_r2"/>
    <property type="match status" value="1"/>
</dbReference>
<comment type="caution">
    <text evidence="7">The sequence shown here is derived from an EMBL/GenBank/DDBJ whole genome shotgun (WGS) entry which is preliminary data.</text>
</comment>
<dbReference type="InterPro" id="IPR014284">
    <property type="entry name" value="RNA_pol_sigma-70_dom"/>
</dbReference>
<dbReference type="Gene3D" id="1.10.1740.10">
    <property type="match status" value="1"/>
</dbReference>
<proteinExistence type="inferred from homology"/>
<dbReference type="Proteomes" id="UP000646484">
    <property type="component" value="Unassembled WGS sequence"/>
</dbReference>
<keyword evidence="2" id="KW-0805">Transcription regulation</keyword>
<dbReference type="Gene3D" id="1.10.10.10">
    <property type="entry name" value="Winged helix-like DNA-binding domain superfamily/Winged helix DNA-binding domain"/>
    <property type="match status" value="1"/>
</dbReference>
<accession>A0ABR7D3A6</accession>
<evidence type="ECO:0000313" key="7">
    <source>
        <dbReference type="EMBL" id="MBC5622309.1"/>
    </source>
</evidence>
<feature type="domain" description="RNA polymerase sigma-70 region 2" evidence="5">
    <location>
        <begin position="35"/>
        <end position="89"/>
    </location>
</feature>
<dbReference type="EMBL" id="JACOOH010000006">
    <property type="protein sequence ID" value="MBC5622309.1"/>
    <property type="molecule type" value="Genomic_DNA"/>
</dbReference>
<dbReference type="PANTHER" id="PTHR43133">
    <property type="entry name" value="RNA POLYMERASE ECF-TYPE SIGMA FACTO"/>
    <property type="match status" value="1"/>
</dbReference>
<comment type="similarity">
    <text evidence="1">Belongs to the sigma-70 factor family. ECF subfamily.</text>
</comment>
<dbReference type="NCBIfam" id="TIGR02937">
    <property type="entry name" value="sigma70-ECF"/>
    <property type="match status" value="1"/>
</dbReference>
<dbReference type="InterPro" id="IPR007627">
    <property type="entry name" value="RNA_pol_sigma70_r2"/>
</dbReference>
<keyword evidence="4" id="KW-0804">Transcription</keyword>
<dbReference type="InterPro" id="IPR014327">
    <property type="entry name" value="RNA_pol_sigma70_bacteroid"/>
</dbReference>
<protein>
    <submittedName>
        <fullName evidence="7">RNA polymerase sigma-70 factor</fullName>
    </submittedName>
</protein>